<dbReference type="EMBL" id="RCZO01000002">
    <property type="protein sequence ID" value="TPG10743.1"/>
    <property type="molecule type" value="Genomic_DNA"/>
</dbReference>
<evidence type="ECO:0000313" key="4">
    <source>
        <dbReference type="Proteomes" id="UP000319486"/>
    </source>
</evidence>
<feature type="region of interest" description="Disordered" evidence="1">
    <location>
        <begin position="31"/>
        <end position="109"/>
    </location>
</feature>
<evidence type="ECO:0000256" key="2">
    <source>
        <dbReference type="SAM" id="SignalP"/>
    </source>
</evidence>
<evidence type="ECO:0000313" key="3">
    <source>
        <dbReference type="EMBL" id="TPG10743.1"/>
    </source>
</evidence>
<dbReference type="GO" id="GO:0005507">
    <property type="term" value="F:copper ion binding"/>
    <property type="evidence" value="ECO:0007669"/>
    <property type="project" value="InterPro"/>
</dbReference>
<sequence>MKMSRCNTSFVPPHSALLVALLLALPLTASAQSTPASSTGTVPMDMSAMPGMAAPTQVGSTTRPATKAPGAKERKKYAPAESTSSSHEMKSMSDMDHDSMPGMDHAAMPGMNHAAMPGMNHDAGRDMGSIPGMTMGPMQGGSAPADARSDDYSDGVAGGSVHGLHMHGSAPFGMLLIDQLEAFHGRDANGQSWEAEGWYGNDENKLWVRTEGERSRGRLEDGDLEAFWNHNVATFWSTQLGLRHDAGFGPAREWAAFGIQGLAPYWFDIEATAYVGPSGRTAARLRAGYELLFTQRLILRPELEVNLHGKSDAARGIGSGLTDAKLGLRLRYEVRREFAPYIGVVWTRRFAATADFIRDEHQAVFDRQWVAGVRIWF</sequence>
<proteinExistence type="predicted"/>
<dbReference type="InterPro" id="IPR007939">
    <property type="entry name" value="Cu-R_B_prcur"/>
</dbReference>
<feature type="signal peptide" evidence="2">
    <location>
        <begin position="1"/>
        <end position="31"/>
    </location>
</feature>
<feature type="chain" id="PRO_5021220313" evidence="2">
    <location>
        <begin position="32"/>
        <end position="377"/>
    </location>
</feature>
<dbReference type="GO" id="GO:0009279">
    <property type="term" value="C:cell outer membrane"/>
    <property type="evidence" value="ECO:0007669"/>
    <property type="project" value="InterPro"/>
</dbReference>
<reference evidence="3 4" key="1">
    <citation type="journal article" date="2019" name="Environ. Microbiol.">
        <title>Species interactions and distinct microbial communities in high Arctic permafrost affected cryosols are associated with the CH4 and CO2 gas fluxes.</title>
        <authorList>
            <person name="Altshuler I."/>
            <person name="Hamel J."/>
            <person name="Turney S."/>
            <person name="Magnuson E."/>
            <person name="Levesque R."/>
            <person name="Greer C."/>
            <person name="Whyte L.G."/>
        </authorList>
    </citation>
    <scope>NUCLEOTIDE SEQUENCE [LARGE SCALE GENOMIC DNA]</scope>
    <source>
        <strain evidence="3 4">S13Y</strain>
    </source>
</reference>
<feature type="compositionally biased region" description="Basic and acidic residues" evidence="1">
    <location>
        <begin position="87"/>
        <end position="99"/>
    </location>
</feature>
<accession>A0A502CD79</accession>
<dbReference type="RefSeq" id="WP_140650385.1">
    <property type="nucleotide sequence ID" value="NZ_RCZO01000002.1"/>
</dbReference>
<evidence type="ECO:0000256" key="1">
    <source>
        <dbReference type="SAM" id="MobiDB-lite"/>
    </source>
</evidence>
<dbReference type="AlphaFoldDB" id="A0A502CD79"/>
<name>A0A502CD79_9GAMM</name>
<keyword evidence="2" id="KW-0732">Signal</keyword>
<comment type="caution">
    <text evidence="3">The sequence shown here is derived from an EMBL/GenBank/DDBJ whole genome shotgun (WGS) entry which is preliminary data.</text>
</comment>
<dbReference type="Proteomes" id="UP000319486">
    <property type="component" value="Unassembled WGS sequence"/>
</dbReference>
<feature type="compositionally biased region" description="Low complexity" evidence="1">
    <location>
        <begin position="31"/>
        <end position="41"/>
    </location>
</feature>
<keyword evidence="4" id="KW-1185">Reference proteome</keyword>
<organism evidence="3 4">
    <name type="scientific">Rhodanobacter glycinis</name>
    <dbReference type="NCBI Taxonomy" id="582702"/>
    <lineage>
        <taxon>Bacteria</taxon>
        <taxon>Pseudomonadati</taxon>
        <taxon>Pseudomonadota</taxon>
        <taxon>Gammaproteobacteria</taxon>
        <taxon>Lysobacterales</taxon>
        <taxon>Rhodanobacteraceae</taxon>
        <taxon>Rhodanobacter</taxon>
    </lineage>
</organism>
<dbReference type="Pfam" id="PF05275">
    <property type="entry name" value="CopB"/>
    <property type="match status" value="1"/>
</dbReference>
<dbReference type="GO" id="GO:0006878">
    <property type="term" value="P:intracellular copper ion homeostasis"/>
    <property type="evidence" value="ECO:0007669"/>
    <property type="project" value="InterPro"/>
</dbReference>
<gene>
    <name evidence="3" type="ORF">EAH88_06610</name>
</gene>
<protein>
    <submittedName>
        <fullName evidence="3">Copper resistance protein B</fullName>
    </submittedName>
</protein>